<name>A0A401Q1E0_SCYTO</name>
<dbReference type="Gene3D" id="3.30.70.960">
    <property type="entry name" value="SEA domain"/>
    <property type="match status" value="1"/>
</dbReference>
<dbReference type="AlphaFoldDB" id="A0A401Q1E0"/>
<dbReference type="EMBL" id="BFAA01014594">
    <property type="protein sequence ID" value="GCB79174.1"/>
    <property type="molecule type" value="Genomic_DNA"/>
</dbReference>
<sequence>MSTSAAASSVTTIVLSSVPATPSSGTSAASVLEVSTKIRNVEFTQELGNRESNQFQEFEKNFTADVVNGFSKTFQDSYQNGQIKINVTSIENGCILVNFTVAVSTNVSVTTASIREALIESLNNSQKFDVDLQNTTIVGKEF</sequence>
<reference evidence="2 3" key="1">
    <citation type="journal article" date="2018" name="Nat. Ecol. Evol.">
        <title>Shark genomes provide insights into elasmobranch evolution and the origin of vertebrates.</title>
        <authorList>
            <person name="Hara Y"/>
            <person name="Yamaguchi K"/>
            <person name="Onimaru K"/>
            <person name="Kadota M"/>
            <person name="Koyanagi M"/>
            <person name="Keeley SD"/>
            <person name="Tatsumi K"/>
            <person name="Tanaka K"/>
            <person name="Motone F"/>
            <person name="Kageyama Y"/>
            <person name="Nozu R"/>
            <person name="Adachi N"/>
            <person name="Nishimura O"/>
            <person name="Nakagawa R"/>
            <person name="Tanegashima C"/>
            <person name="Kiyatake I"/>
            <person name="Matsumoto R"/>
            <person name="Murakumo K"/>
            <person name="Nishida K"/>
            <person name="Terakita A"/>
            <person name="Kuratani S"/>
            <person name="Sato K"/>
            <person name="Hyodo S Kuraku.S."/>
        </authorList>
    </citation>
    <scope>NUCLEOTIDE SEQUENCE [LARGE SCALE GENOMIC DNA]</scope>
</reference>
<dbReference type="SUPFAM" id="SSF82671">
    <property type="entry name" value="SEA domain"/>
    <property type="match status" value="1"/>
</dbReference>
<evidence type="ECO:0000313" key="2">
    <source>
        <dbReference type="EMBL" id="GCB79174.1"/>
    </source>
</evidence>
<accession>A0A401Q1E0</accession>
<dbReference type="Proteomes" id="UP000288216">
    <property type="component" value="Unassembled WGS sequence"/>
</dbReference>
<dbReference type="Pfam" id="PF01390">
    <property type="entry name" value="SEA"/>
    <property type="match status" value="1"/>
</dbReference>
<dbReference type="InterPro" id="IPR000082">
    <property type="entry name" value="SEA_dom"/>
</dbReference>
<evidence type="ECO:0000259" key="1">
    <source>
        <dbReference type="PROSITE" id="PS50024"/>
    </source>
</evidence>
<organism evidence="2 3">
    <name type="scientific">Scyliorhinus torazame</name>
    <name type="common">Cloudy catshark</name>
    <name type="synonym">Catulus torazame</name>
    <dbReference type="NCBI Taxonomy" id="75743"/>
    <lineage>
        <taxon>Eukaryota</taxon>
        <taxon>Metazoa</taxon>
        <taxon>Chordata</taxon>
        <taxon>Craniata</taxon>
        <taxon>Vertebrata</taxon>
        <taxon>Chondrichthyes</taxon>
        <taxon>Elasmobranchii</taxon>
        <taxon>Galeomorphii</taxon>
        <taxon>Galeoidea</taxon>
        <taxon>Carcharhiniformes</taxon>
        <taxon>Scyliorhinidae</taxon>
        <taxon>Scyliorhinus</taxon>
    </lineage>
</organism>
<proteinExistence type="predicted"/>
<feature type="domain" description="SEA" evidence="1">
    <location>
        <begin position="28"/>
        <end position="142"/>
    </location>
</feature>
<evidence type="ECO:0000313" key="3">
    <source>
        <dbReference type="Proteomes" id="UP000288216"/>
    </source>
</evidence>
<dbReference type="PROSITE" id="PS50024">
    <property type="entry name" value="SEA"/>
    <property type="match status" value="1"/>
</dbReference>
<protein>
    <recommendedName>
        <fullName evidence="1">SEA domain-containing protein</fullName>
    </recommendedName>
</protein>
<dbReference type="InterPro" id="IPR036364">
    <property type="entry name" value="SEA_dom_sf"/>
</dbReference>
<comment type="caution">
    <text evidence="2">The sequence shown here is derived from an EMBL/GenBank/DDBJ whole genome shotgun (WGS) entry which is preliminary data.</text>
</comment>
<gene>
    <name evidence="2" type="ORF">scyTo_0019501</name>
</gene>
<keyword evidence="3" id="KW-1185">Reference proteome</keyword>